<dbReference type="Gene3D" id="3.30.565.10">
    <property type="entry name" value="Histidine kinase-like ATPase, C-terminal domain"/>
    <property type="match status" value="1"/>
</dbReference>
<keyword evidence="14" id="KW-0175">Coiled coil</keyword>
<dbReference type="InterPro" id="IPR003661">
    <property type="entry name" value="HisK_dim/P_dom"/>
</dbReference>
<evidence type="ECO:0000256" key="7">
    <source>
        <dbReference type="ARBA" id="ARBA00022741"/>
    </source>
</evidence>
<dbReference type="FunFam" id="3.30.565.10:FF:000078">
    <property type="entry name" value="Two-component sensor histidine kinase"/>
    <property type="match status" value="1"/>
</dbReference>
<dbReference type="Gene3D" id="6.10.340.10">
    <property type="match status" value="1"/>
</dbReference>
<evidence type="ECO:0000313" key="19">
    <source>
        <dbReference type="Proteomes" id="UP000199005"/>
    </source>
</evidence>
<dbReference type="PANTHER" id="PTHR45339">
    <property type="entry name" value="HYBRID SIGNAL TRANSDUCTION HISTIDINE KINASE J"/>
    <property type="match status" value="1"/>
</dbReference>
<dbReference type="SMART" id="SM00388">
    <property type="entry name" value="HisKA"/>
    <property type="match status" value="1"/>
</dbReference>
<evidence type="ECO:0000256" key="9">
    <source>
        <dbReference type="ARBA" id="ARBA00022840"/>
    </source>
</evidence>
<name>A0A1H6SIV9_9GAMM</name>
<dbReference type="Proteomes" id="UP000199005">
    <property type="component" value="Unassembled WGS sequence"/>
</dbReference>
<protein>
    <recommendedName>
        <fullName evidence="3">histidine kinase</fullName>
        <ecNumber evidence="3">2.7.13.3</ecNumber>
    </recommendedName>
</protein>
<gene>
    <name evidence="18" type="ORF">SAMN04244579_01608</name>
</gene>
<keyword evidence="12 15" id="KW-0472">Membrane</keyword>
<dbReference type="Pfam" id="PF00512">
    <property type="entry name" value="HisKA"/>
    <property type="match status" value="1"/>
</dbReference>
<dbReference type="PANTHER" id="PTHR45339:SF1">
    <property type="entry name" value="HYBRID SIGNAL TRANSDUCTION HISTIDINE KINASE J"/>
    <property type="match status" value="1"/>
</dbReference>
<feature type="coiled-coil region" evidence="14">
    <location>
        <begin position="265"/>
        <end position="310"/>
    </location>
</feature>
<evidence type="ECO:0000256" key="5">
    <source>
        <dbReference type="ARBA" id="ARBA00022679"/>
    </source>
</evidence>
<evidence type="ECO:0000256" key="4">
    <source>
        <dbReference type="ARBA" id="ARBA00022553"/>
    </source>
</evidence>
<feature type="domain" description="Response regulatory" evidence="17">
    <location>
        <begin position="677"/>
        <end position="793"/>
    </location>
</feature>
<dbReference type="FunFam" id="1.10.287.130:FF:000004">
    <property type="entry name" value="Ethylene receptor 1"/>
    <property type="match status" value="1"/>
</dbReference>
<dbReference type="Pfam" id="PF02518">
    <property type="entry name" value="HATPase_c"/>
    <property type="match status" value="1"/>
</dbReference>
<dbReference type="PRINTS" id="PR00344">
    <property type="entry name" value="BCTRLSENSOR"/>
</dbReference>
<dbReference type="Gene3D" id="1.10.287.130">
    <property type="match status" value="1"/>
</dbReference>
<dbReference type="InterPro" id="IPR036890">
    <property type="entry name" value="HATPase_C_sf"/>
</dbReference>
<dbReference type="CDD" id="cd16922">
    <property type="entry name" value="HATPase_EvgS-ArcB-TorS-like"/>
    <property type="match status" value="1"/>
</dbReference>
<dbReference type="PROSITE" id="PS50110">
    <property type="entry name" value="RESPONSE_REGULATORY"/>
    <property type="match status" value="1"/>
</dbReference>
<dbReference type="InterPro" id="IPR001789">
    <property type="entry name" value="Sig_transdc_resp-reg_receiver"/>
</dbReference>
<feature type="transmembrane region" description="Helical" evidence="15">
    <location>
        <begin position="187"/>
        <end position="207"/>
    </location>
</feature>
<keyword evidence="11" id="KW-0902">Two-component regulatory system</keyword>
<keyword evidence="7" id="KW-0547">Nucleotide-binding</keyword>
<dbReference type="SMART" id="SM00387">
    <property type="entry name" value="HATPase_c"/>
    <property type="match status" value="1"/>
</dbReference>
<evidence type="ECO:0000256" key="15">
    <source>
        <dbReference type="SAM" id="Phobius"/>
    </source>
</evidence>
<keyword evidence="10 15" id="KW-1133">Transmembrane helix</keyword>
<dbReference type="Gene3D" id="3.40.50.2300">
    <property type="match status" value="1"/>
</dbReference>
<keyword evidence="5" id="KW-0808">Transferase</keyword>
<keyword evidence="8" id="KW-0418">Kinase</keyword>
<evidence type="ECO:0000256" key="3">
    <source>
        <dbReference type="ARBA" id="ARBA00012438"/>
    </source>
</evidence>
<keyword evidence="6 15" id="KW-0812">Transmembrane</keyword>
<dbReference type="CDD" id="cd17546">
    <property type="entry name" value="REC_hyHK_CKI1_RcsC-like"/>
    <property type="match status" value="1"/>
</dbReference>
<dbReference type="InterPro" id="IPR003594">
    <property type="entry name" value="HATPase_dom"/>
</dbReference>
<dbReference type="SUPFAM" id="SSF52172">
    <property type="entry name" value="CheY-like"/>
    <property type="match status" value="1"/>
</dbReference>
<accession>A0A1H6SIV9</accession>
<dbReference type="Pfam" id="PF00072">
    <property type="entry name" value="Response_reg"/>
    <property type="match status" value="1"/>
</dbReference>
<evidence type="ECO:0000256" key="2">
    <source>
        <dbReference type="ARBA" id="ARBA00004370"/>
    </source>
</evidence>
<keyword evidence="4 13" id="KW-0597">Phosphoprotein</keyword>
<evidence type="ECO:0000259" key="16">
    <source>
        <dbReference type="PROSITE" id="PS50109"/>
    </source>
</evidence>
<dbReference type="InterPro" id="IPR004358">
    <property type="entry name" value="Sig_transdc_His_kin-like_C"/>
</dbReference>
<evidence type="ECO:0000256" key="12">
    <source>
        <dbReference type="ARBA" id="ARBA00023136"/>
    </source>
</evidence>
<comment type="subcellular location">
    <subcellularLocation>
        <location evidence="2">Membrane</location>
    </subcellularLocation>
</comment>
<evidence type="ECO:0000259" key="17">
    <source>
        <dbReference type="PROSITE" id="PS50110"/>
    </source>
</evidence>
<dbReference type="GO" id="GO:0005524">
    <property type="term" value="F:ATP binding"/>
    <property type="evidence" value="ECO:0007669"/>
    <property type="project" value="UniProtKB-KW"/>
</dbReference>
<comment type="catalytic activity">
    <reaction evidence="1">
        <text>ATP + protein L-histidine = ADP + protein N-phospho-L-histidine.</text>
        <dbReference type="EC" id="2.7.13.3"/>
    </reaction>
</comment>
<evidence type="ECO:0000256" key="6">
    <source>
        <dbReference type="ARBA" id="ARBA00022692"/>
    </source>
</evidence>
<dbReference type="InterPro" id="IPR036097">
    <property type="entry name" value="HisK_dim/P_sf"/>
</dbReference>
<dbReference type="InterPro" id="IPR005467">
    <property type="entry name" value="His_kinase_dom"/>
</dbReference>
<feature type="domain" description="Histidine kinase" evidence="16">
    <location>
        <begin position="324"/>
        <end position="539"/>
    </location>
</feature>
<dbReference type="STRING" id="170623.SAMN04244579_01608"/>
<dbReference type="GO" id="GO:0016020">
    <property type="term" value="C:membrane"/>
    <property type="evidence" value="ECO:0007669"/>
    <property type="project" value="UniProtKB-SubCell"/>
</dbReference>
<evidence type="ECO:0000256" key="11">
    <source>
        <dbReference type="ARBA" id="ARBA00023012"/>
    </source>
</evidence>
<keyword evidence="9" id="KW-0067">ATP-binding</keyword>
<feature type="modified residue" description="4-aspartylphosphate" evidence="13">
    <location>
        <position position="726"/>
    </location>
</feature>
<dbReference type="EMBL" id="FNYO01000015">
    <property type="protein sequence ID" value="SEI67793.1"/>
    <property type="molecule type" value="Genomic_DNA"/>
</dbReference>
<dbReference type="AlphaFoldDB" id="A0A1H6SIV9"/>
<dbReference type="InterPro" id="IPR011006">
    <property type="entry name" value="CheY-like_superfamily"/>
</dbReference>
<proteinExistence type="predicted"/>
<dbReference type="GO" id="GO:0000155">
    <property type="term" value="F:phosphorelay sensor kinase activity"/>
    <property type="evidence" value="ECO:0007669"/>
    <property type="project" value="InterPro"/>
</dbReference>
<reference evidence="18 19" key="1">
    <citation type="submission" date="2016-10" db="EMBL/GenBank/DDBJ databases">
        <authorList>
            <person name="de Groot N.N."/>
        </authorList>
    </citation>
    <scope>NUCLEOTIDE SEQUENCE [LARGE SCALE GENOMIC DNA]</scope>
    <source>
        <strain evidence="18 19">DSM 1041</strain>
    </source>
</reference>
<sequence length="800" mass="87394">MVRMHKGFCQPGTRLGYPTRLHLGSSHRMNIAPTNRLSYKQASLAVLAAFLLGTLLSLAKIGVDYASQSASIEREINSLQQISLNPAARIAYNIDAELAQELLLGLLRSPAVIGAEIVGSDHRPLASVSRPAMSSEYRVFSDMLFKPRRYFEAPLSIAHAPDEPLGFLRLEIDTYAFGSAFLERSGLTLLTGFASSLLLAMVLLVVFNRMLTRPLVGIIHQLSEHNPNESRQLLCPTGHENDEIGILAQTINQLLRKTGQEIDQRREAENRLTEYLGELENMVSSRTAELEAANARLTQSNRDLETARSMALEMAQARSAFLANMSHEIRTPLNGLLGMLSLSLDGPLSSEQRQQLSVAHASGKVLVRLLNDVLDLSKFESGQMELEQIPFDLGALIEDATALLSQSAAPGVELTCLIDPELPAQVIGDPTRVRQIASNLISNALKFTRFGRVDVRLQARDGCMRLAVRDTGIGISREAQARIFQPFAQATADITRQYGGTGLGLALTRKLCEAMQGRLAFSSKEGLGSTFTVELPLPSHTPATPRAALQGRVVALTPGSSGLADLLEMQLPHWGLEYRRVDIGCGLAGIEADLLITDCPQCLLGLRPAIGFPFLVVTAYGSFLPREETLALAPLQQLARPLSRSALYLAVTRALQAVEEPPPSEVPNSRAAPRQQQVLLVEDNPVNQMVAKGMLVKLGYEVAIAPHGAEALSYLEHGPVDLILMDCNMPVMDGYETSRRIRQDGRWPELPIIALTANVLPEERERCRSAGMSDYLAKPLRREDLANMLHTWLPSGTSAT</sequence>
<evidence type="ECO:0000256" key="10">
    <source>
        <dbReference type="ARBA" id="ARBA00022989"/>
    </source>
</evidence>
<evidence type="ECO:0000256" key="13">
    <source>
        <dbReference type="PROSITE-ProRule" id="PRU00169"/>
    </source>
</evidence>
<dbReference type="CDD" id="cd00082">
    <property type="entry name" value="HisKA"/>
    <property type="match status" value="1"/>
</dbReference>
<dbReference type="SUPFAM" id="SSF55874">
    <property type="entry name" value="ATPase domain of HSP90 chaperone/DNA topoisomerase II/histidine kinase"/>
    <property type="match status" value="1"/>
</dbReference>
<dbReference type="PROSITE" id="PS50109">
    <property type="entry name" value="HIS_KIN"/>
    <property type="match status" value="1"/>
</dbReference>
<evidence type="ECO:0000313" key="18">
    <source>
        <dbReference type="EMBL" id="SEI67793.1"/>
    </source>
</evidence>
<dbReference type="SUPFAM" id="SSF47384">
    <property type="entry name" value="Homodimeric domain of signal transducing histidine kinase"/>
    <property type="match status" value="1"/>
</dbReference>
<evidence type="ECO:0000256" key="8">
    <source>
        <dbReference type="ARBA" id="ARBA00022777"/>
    </source>
</evidence>
<evidence type="ECO:0000256" key="1">
    <source>
        <dbReference type="ARBA" id="ARBA00000085"/>
    </source>
</evidence>
<organism evidence="18 19">
    <name type="scientific">Azotobacter beijerinckii</name>
    <dbReference type="NCBI Taxonomy" id="170623"/>
    <lineage>
        <taxon>Bacteria</taxon>
        <taxon>Pseudomonadati</taxon>
        <taxon>Pseudomonadota</taxon>
        <taxon>Gammaproteobacteria</taxon>
        <taxon>Pseudomonadales</taxon>
        <taxon>Pseudomonadaceae</taxon>
        <taxon>Azotobacter</taxon>
    </lineage>
</organism>
<dbReference type="EC" id="2.7.13.3" evidence="3"/>
<dbReference type="SMART" id="SM00448">
    <property type="entry name" value="REC"/>
    <property type="match status" value="1"/>
</dbReference>
<evidence type="ECO:0000256" key="14">
    <source>
        <dbReference type="SAM" id="Coils"/>
    </source>
</evidence>